<dbReference type="SUPFAM" id="SSF46894">
    <property type="entry name" value="C-terminal effector domain of the bipartite response regulators"/>
    <property type="match status" value="1"/>
</dbReference>
<dbReference type="PANTHER" id="PTHR44688:SF16">
    <property type="entry name" value="DNA-BINDING TRANSCRIPTIONAL ACTIVATOR DEVR_DOSR"/>
    <property type="match status" value="1"/>
</dbReference>
<reference evidence="6 7" key="1">
    <citation type="submission" date="2020-12" db="EMBL/GenBank/DDBJ databases">
        <title>Enhanced detection system for hospital associated transmission using whole genome sequencing surveillance.</title>
        <authorList>
            <person name="Harrison L.H."/>
            <person name="Van Tyne D."/>
            <person name="Marsh J.W."/>
            <person name="Griffith M.P."/>
            <person name="Snyder D.J."/>
            <person name="Cooper V.S."/>
            <person name="Mustapha M."/>
        </authorList>
    </citation>
    <scope>NUCLEOTIDE SEQUENCE [LARGE SCALE GENOMIC DNA]</scope>
    <source>
        <strain evidence="6 7">SER00238</strain>
    </source>
</reference>
<organism evidence="6 7">
    <name type="scientific">Serratia proteamaculans</name>
    <dbReference type="NCBI Taxonomy" id="28151"/>
    <lineage>
        <taxon>Bacteria</taxon>
        <taxon>Pseudomonadati</taxon>
        <taxon>Pseudomonadota</taxon>
        <taxon>Gammaproteobacteria</taxon>
        <taxon>Enterobacterales</taxon>
        <taxon>Yersiniaceae</taxon>
        <taxon>Serratia</taxon>
    </lineage>
</organism>
<name>A0ABS0TT98_SERPR</name>
<feature type="domain" description="HTH luxR-type" evidence="5">
    <location>
        <begin position="111"/>
        <end position="176"/>
    </location>
</feature>
<dbReference type="InterPro" id="IPR000792">
    <property type="entry name" value="Tscrpt_reg_LuxR_C"/>
</dbReference>
<evidence type="ECO:0000259" key="5">
    <source>
        <dbReference type="PROSITE" id="PS50043"/>
    </source>
</evidence>
<protein>
    <submittedName>
        <fullName evidence="6">Helix-turn-helix transcriptional regulator</fullName>
    </submittedName>
</protein>
<proteinExistence type="predicted"/>
<evidence type="ECO:0000256" key="3">
    <source>
        <dbReference type="ARBA" id="ARBA00023159"/>
    </source>
</evidence>
<dbReference type="InterPro" id="IPR036388">
    <property type="entry name" value="WH-like_DNA-bd_sf"/>
</dbReference>
<dbReference type="Gene3D" id="1.10.10.10">
    <property type="entry name" value="Winged helix-like DNA-binding domain superfamily/Winged helix DNA-binding domain"/>
    <property type="match status" value="1"/>
</dbReference>
<keyword evidence="1" id="KW-0805">Transcription regulation</keyword>
<evidence type="ECO:0000313" key="7">
    <source>
        <dbReference type="Proteomes" id="UP000639004"/>
    </source>
</evidence>
<gene>
    <name evidence="6" type="ORF">JEQ07_14395</name>
</gene>
<dbReference type="Pfam" id="PF00196">
    <property type="entry name" value="GerE"/>
    <property type="match status" value="1"/>
</dbReference>
<keyword evidence="7" id="KW-1185">Reference proteome</keyword>
<evidence type="ECO:0000256" key="4">
    <source>
        <dbReference type="ARBA" id="ARBA00023163"/>
    </source>
</evidence>
<dbReference type="PROSITE" id="PS50043">
    <property type="entry name" value="HTH_LUXR_2"/>
    <property type="match status" value="1"/>
</dbReference>
<dbReference type="CDD" id="cd06170">
    <property type="entry name" value="LuxR_C_like"/>
    <property type="match status" value="1"/>
</dbReference>
<dbReference type="RefSeq" id="WP_198642344.1">
    <property type="nucleotide sequence ID" value="NZ_JAEHSL010000011.1"/>
</dbReference>
<dbReference type="Proteomes" id="UP000639004">
    <property type="component" value="Unassembled WGS sequence"/>
</dbReference>
<comment type="caution">
    <text evidence="6">The sequence shown here is derived from an EMBL/GenBank/DDBJ whole genome shotgun (WGS) entry which is preliminary data.</text>
</comment>
<evidence type="ECO:0000256" key="2">
    <source>
        <dbReference type="ARBA" id="ARBA00023125"/>
    </source>
</evidence>
<keyword evidence="3" id="KW-0010">Activator</keyword>
<dbReference type="SMART" id="SM00421">
    <property type="entry name" value="HTH_LUXR"/>
    <property type="match status" value="1"/>
</dbReference>
<dbReference type="PRINTS" id="PR00038">
    <property type="entry name" value="HTHLUXR"/>
</dbReference>
<keyword evidence="4" id="KW-0804">Transcription</keyword>
<evidence type="ECO:0000313" key="6">
    <source>
        <dbReference type="EMBL" id="MBI6181585.1"/>
    </source>
</evidence>
<sequence length="180" mass="20854">MENLNVVIDDENRYFAEGLRFCIEQYALTRNKAVHFLTPGCAEQPDMVLASSRRRAQCWRRTGHSGAPLVITVKERPVPVANDRARVLYRTDEQNKLFELLNEALSGGEPMLFRRQPLTCRERQVVGYLRSGLDQSQTARLLGLSVKTIHSHKRSVMSKMMLKKRHEFIYWLLSQEGEYS</sequence>
<dbReference type="PANTHER" id="PTHR44688">
    <property type="entry name" value="DNA-BINDING TRANSCRIPTIONAL ACTIVATOR DEVR_DOSR"/>
    <property type="match status" value="1"/>
</dbReference>
<dbReference type="EMBL" id="JAEHSL010000011">
    <property type="protein sequence ID" value="MBI6181585.1"/>
    <property type="molecule type" value="Genomic_DNA"/>
</dbReference>
<evidence type="ECO:0000256" key="1">
    <source>
        <dbReference type="ARBA" id="ARBA00023015"/>
    </source>
</evidence>
<keyword evidence="2" id="KW-0238">DNA-binding</keyword>
<accession>A0ABS0TT98</accession>
<dbReference type="InterPro" id="IPR016032">
    <property type="entry name" value="Sig_transdc_resp-reg_C-effctor"/>
</dbReference>